<dbReference type="GO" id="GO:0016740">
    <property type="term" value="F:transferase activity"/>
    <property type="evidence" value="ECO:0007669"/>
    <property type="project" value="UniProtKB-KW"/>
</dbReference>
<dbReference type="EMBL" id="JACHDO010000001">
    <property type="protein sequence ID" value="MBB5489404.1"/>
    <property type="molecule type" value="Genomic_DNA"/>
</dbReference>
<proteinExistence type="predicted"/>
<dbReference type="PANTHER" id="PTHR43235:SF1">
    <property type="entry name" value="GLUTAMINE AMIDOTRANSFERASE PB2B2.05-RELATED"/>
    <property type="match status" value="1"/>
</dbReference>
<gene>
    <name evidence="1" type="ORF">HNR07_000541</name>
</gene>
<dbReference type="Gene3D" id="3.40.50.880">
    <property type="match status" value="1"/>
</dbReference>
<dbReference type="InterPro" id="IPR029062">
    <property type="entry name" value="Class_I_gatase-like"/>
</dbReference>
<evidence type="ECO:0000313" key="1">
    <source>
        <dbReference type="EMBL" id="MBB5489404.1"/>
    </source>
</evidence>
<dbReference type="GO" id="GO:0005829">
    <property type="term" value="C:cytosol"/>
    <property type="evidence" value="ECO:0007669"/>
    <property type="project" value="TreeGrafter"/>
</dbReference>
<dbReference type="InterPro" id="IPR044668">
    <property type="entry name" value="PuuD-like"/>
</dbReference>
<sequence>MPPVVGITAYAEQARWGEAWDLPATLLPRHYADSVAATGAVPLLLPPVAGVTGALGRLDGLLLAGGGDIDPGRYGAPTGTHTAGVQAGRDTAEVDLLAGALARGLPVLGVCRGMQLLNVCRGGTLNQHLPDVVGHTGHRQRTGIFDTHPVTVAEHSRTARVLGRTMLDVPTYHHQSVADLGRNVAATAWAEDGTIEAIEYTDVFNVLGVQWHPEMGTDPALFTWLTERAAEGAT</sequence>
<comment type="caution">
    <text evidence="1">The sequence shown here is derived from an EMBL/GenBank/DDBJ whole genome shotgun (WGS) entry which is preliminary data.</text>
</comment>
<keyword evidence="1" id="KW-0808">Transferase</keyword>
<keyword evidence="1" id="KW-0315">Glutamine amidotransferase</keyword>
<dbReference type="InterPro" id="IPR011697">
    <property type="entry name" value="Peptidase_C26"/>
</dbReference>
<dbReference type="Proteomes" id="UP000579647">
    <property type="component" value="Unassembled WGS sequence"/>
</dbReference>
<dbReference type="AlphaFoldDB" id="A0A840W0A8"/>
<organism evidence="1 2">
    <name type="scientific">Nocardiopsis metallicus</name>
    <dbReference type="NCBI Taxonomy" id="179819"/>
    <lineage>
        <taxon>Bacteria</taxon>
        <taxon>Bacillati</taxon>
        <taxon>Actinomycetota</taxon>
        <taxon>Actinomycetes</taxon>
        <taxon>Streptosporangiales</taxon>
        <taxon>Nocardiopsidaceae</taxon>
        <taxon>Nocardiopsis</taxon>
    </lineage>
</organism>
<dbReference type="RefSeq" id="WP_184361470.1">
    <property type="nucleotide sequence ID" value="NZ_BAAAKM010000010.1"/>
</dbReference>
<dbReference type="SUPFAM" id="SSF52317">
    <property type="entry name" value="Class I glutamine amidotransferase-like"/>
    <property type="match status" value="1"/>
</dbReference>
<keyword evidence="2" id="KW-1185">Reference proteome</keyword>
<evidence type="ECO:0000313" key="2">
    <source>
        <dbReference type="Proteomes" id="UP000579647"/>
    </source>
</evidence>
<dbReference type="GO" id="GO:0033969">
    <property type="term" value="F:gamma-glutamyl-gamma-aminobutyrate hydrolase activity"/>
    <property type="evidence" value="ECO:0007669"/>
    <property type="project" value="TreeGrafter"/>
</dbReference>
<dbReference type="GO" id="GO:0006598">
    <property type="term" value="P:polyamine catabolic process"/>
    <property type="evidence" value="ECO:0007669"/>
    <property type="project" value="TreeGrafter"/>
</dbReference>
<protein>
    <submittedName>
        <fullName evidence="1">Putative glutamine amidotransferase</fullName>
    </submittedName>
</protein>
<reference evidence="1 2" key="1">
    <citation type="submission" date="2020-08" db="EMBL/GenBank/DDBJ databases">
        <title>Sequencing the genomes of 1000 actinobacteria strains.</title>
        <authorList>
            <person name="Klenk H.-P."/>
        </authorList>
    </citation>
    <scope>NUCLEOTIDE SEQUENCE [LARGE SCALE GENOMIC DNA]</scope>
    <source>
        <strain evidence="1 2">DSM 44598</strain>
    </source>
</reference>
<accession>A0A840W0A8</accession>
<dbReference type="Pfam" id="PF07722">
    <property type="entry name" value="Peptidase_C26"/>
    <property type="match status" value="1"/>
</dbReference>
<dbReference type="PANTHER" id="PTHR43235">
    <property type="entry name" value="GLUTAMINE AMIDOTRANSFERASE PB2B2.05-RELATED"/>
    <property type="match status" value="1"/>
</dbReference>
<dbReference type="PROSITE" id="PS51273">
    <property type="entry name" value="GATASE_TYPE_1"/>
    <property type="match status" value="1"/>
</dbReference>
<name>A0A840W0A8_9ACTN</name>